<dbReference type="EMBL" id="LDCN01000007">
    <property type="protein sequence ID" value="KLH97157.1"/>
    <property type="molecule type" value="Genomic_DNA"/>
</dbReference>
<evidence type="ECO:0000313" key="4">
    <source>
        <dbReference type="Proteomes" id="UP000319498"/>
    </source>
</evidence>
<dbReference type="EMBL" id="BJOL01000016">
    <property type="protein sequence ID" value="GED58870.1"/>
    <property type="molecule type" value="Genomic_DNA"/>
</dbReference>
<dbReference type="RefSeq" id="WP_047072691.1">
    <property type="nucleotide sequence ID" value="NZ_BJOL01000016.1"/>
</dbReference>
<dbReference type="Proteomes" id="UP000035218">
    <property type="component" value="Unassembled WGS sequence"/>
</dbReference>
<reference evidence="1 4" key="2">
    <citation type="submission" date="2019-06" db="EMBL/GenBank/DDBJ databases">
        <title>Whole genome shotgun sequence of Brevibacillus formosus NBRC 15716.</title>
        <authorList>
            <person name="Hosoyama A."/>
            <person name="Uohara A."/>
            <person name="Ohji S."/>
            <person name="Ichikawa N."/>
        </authorList>
    </citation>
    <scope>NUCLEOTIDE SEQUENCE [LARGE SCALE GENOMIC DNA]</scope>
    <source>
        <strain evidence="1 4">NBRC 15716</strain>
    </source>
</reference>
<dbReference type="Proteomes" id="UP000319498">
    <property type="component" value="Unassembled WGS sequence"/>
</dbReference>
<organism evidence="2 3">
    <name type="scientific">Brevibacillus formosus</name>
    <dbReference type="NCBI Taxonomy" id="54913"/>
    <lineage>
        <taxon>Bacteria</taxon>
        <taxon>Bacillati</taxon>
        <taxon>Bacillota</taxon>
        <taxon>Bacilli</taxon>
        <taxon>Bacillales</taxon>
        <taxon>Paenibacillaceae</taxon>
        <taxon>Brevibacillus</taxon>
    </lineage>
</organism>
<protein>
    <submittedName>
        <fullName evidence="2">Uncharacterized protein</fullName>
    </submittedName>
</protein>
<evidence type="ECO:0000313" key="2">
    <source>
        <dbReference type="EMBL" id="KLH97157.1"/>
    </source>
</evidence>
<dbReference type="GeneID" id="87587648"/>
<dbReference type="OrthoDB" id="2618950at2"/>
<evidence type="ECO:0000313" key="3">
    <source>
        <dbReference type="Proteomes" id="UP000035218"/>
    </source>
</evidence>
<keyword evidence="4" id="KW-1185">Reference proteome</keyword>
<sequence>MDWLIEIPFPTGENRVDTNVDFSFKRFESSGLQEPPDFIHDIVLQWAIAPFVVHEQIAYRIPAHNDPEIKEYASVNFTSLFTKVRGIYTNGKLEEIRLEDLKPNIKSSFIESVINTSKIDPLVSDFYLQGECERSNRLNVKLFQINRDSFIKQTTYLAHPDHKRLWDFINRPFKTSAEVTISPTNWGLSDDLLESPFLVFLSRYASEVVLTVNEKDRNVTMVSFKE</sequence>
<evidence type="ECO:0000313" key="1">
    <source>
        <dbReference type="EMBL" id="GED58870.1"/>
    </source>
</evidence>
<dbReference type="AlphaFoldDB" id="A0A837KHC4"/>
<gene>
    <name evidence="2" type="ORF">AA984_21590</name>
    <name evidence="1" type="ORF">BFO01nite_30020</name>
</gene>
<proteinExistence type="predicted"/>
<accession>A0A837KHC4</accession>
<comment type="caution">
    <text evidence="2">The sequence shown here is derived from an EMBL/GenBank/DDBJ whole genome shotgun (WGS) entry which is preliminary data.</text>
</comment>
<name>A0A837KHC4_9BACL</name>
<reference evidence="2 3" key="1">
    <citation type="submission" date="2015-05" db="EMBL/GenBank/DDBJ databases">
        <title>Genome sequencing project for genomic taxonomy and phylogenomics of Bacillus-like bacteria.</title>
        <authorList>
            <person name="Liu B."/>
            <person name="Wang J."/>
            <person name="Zhu Y."/>
            <person name="Liu G."/>
            <person name="Chen Q."/>
            <person name="Chen Z."/>
            <person name="Lan J."/>
            <person name="Che J."/>
            <person name="Ge C."/>
            <person name="Shi H."/>
            <person name="Pan Z."/>
            <person name="Liu X."/>
        </authorList>
    </citation>
    <scope>NUCLEOTIDE SEQUENCE [LARGE SCALE GENOMIC DNA]</scope>
    <source>
        <strain evidence="2 3">DSM 9885</strain>
    </source>
</reference>